<dbReference type="VEuPathDB" id="FungiDB:PV10_09125"/>
<organism evidence="1 2">
    <name type="scientific">Exophiala mesophila</name>
    <name type="common">Black yeast-like fungus</name>
    <dbReference type="NCBI Taxonomy" id="212818"/>
    <lineage>
        <taxon>Eukaryota</taxon>
        <taxon>Fungi</taxon>
        <taxon>Dikarya</taxon>
        <taxon>Ascomycota</taxon>
        <taxon>Pezizomycotina</taxon>
        <taxon>Eurotiomycetes</taxon>
        <taxon>Chaetothyriomycetidae</taxon>
        <taxon>Chaetothyriales</taxon>
        <taxon>Herpotrichiellaceae</taxon>
        <taxon>Exophiala</taxon>
    </lineage>
</organism>
<evidence type="ECO:0000313" key="1">
    <source>
        <dbReference type="EMBL" id="KIV88208.1"/>
    </source>
</evidence>
<accession>A0A0D1ZN37</accession>
<proteinExistence type="predicted"/>
<protein>
    <submittedName>
        <fullName evidence="1">Uncharacterized protein</fullName>
    </submittedName>
</protein>
<evidence type="ECO:0000313" key="2">
    <source>
        <dbReference type="Proteomes" id="UP000054302"/>
    </source>
</evidence>
<sequence>MLDPVLASSLFKLEFSQDAMLADGAGSMAQSRQGIQVTGMSSLMEPLWQAGRIIGIGLSGIDDVRINGWPSLPLHLVAASLAQPTNVSSSTGGSIPRIYLVAPPSDEAIPLLHSILSGLTNSASAIDLLSNVRVLQYFDMAGLVESVAEISQAIYQDTHPRNATANEIRHLVLIRGIGSALSATQRRNGSVHANALLAGLLKTLTQLSRQPRGVLVLVEAPLDIHPGENKSRHKDTPIPFREYAGVEISSAFSGPSGETLRLITGSSIVSRTLECSFDCLLVVHGAFGRLQLPLGNAKFQSPAIVEVSSDRLGEMTGVWTIWTPVS</sequence>
<dbReference type="GeneID" id="27326970"/>
<gene>
    <name evidence="1" type="ORF">PV10_09125</name>
</gene>
<name>A0A0D1ZN37_EXOME</name>
<reference evidence="1 2" key="1">
    <citation type="submission" date="2015-01" db="EMBL/GenBank/DDBJ databases">
        <title>The Genome Sequence of Exophiala mesophila CBS40295.</title>
        <authorList>
            <consortium name="The Broad Institute Genomics Platform"/>
            <person name="Cuomo C."/>
            <person name="de Hoog S."/>
            <person name="Gorbushina A."/>
            <person name="Stielow B."/>
            <person name="Teixiera M."/>
            <person name="Abouelleil A."/>
            <person name="Chapman S.B."/>
            <person name="Priest M."/>
            <person name="Young S.K."/>
            <person name="Wortman J."/>
            <person name="Nusbaum C."/>
            <person name="Birren B."/>
        </authorList>
    </citation>
    <scope>NUCLEOTIDE SEQUENCE [LARGE SCALE GENOMIC DNA]</scope>
    <source>
        <strain evidence="1 2">CBS 40295</strain>
    </source>
</reference>
<dbReference type="HOGENOM" id="CLU_069650_0_0_1"/>
<dbReference type="AlphaFoldDB" id="A0A0D1ZN37"/>
<dbReference type="OrthoDB" id="4344093at2759"/>
<dbReference type="Proteomes" id="UP000054302">
    <property type="component" value="Unassembled WGS sequence"/>
</dbReference>
<dbReference type="EMBL" id="KN847526">
    <property type="protein sequence ID" value="KIV88208.1"/>
    <property type="molecule type" value="Genomic_DNA"/>
</dbReference>
<dbReference type="STRING" id="212818.A0A0D1ZN37"/>
<keyword evidence="2" id="KW-1185">Reference proteome</keyword>
<dbReference type="OMA" id="NHRTSIH"/>
<dbReference type="RefSeq" id="XP_016219782.1">
    <property type="nucleotide sequence ID" value="XM_016374238.1"/>
</dbReference>